<dbReference type="InterPro" id="IPR029055">
    <property type="entry name" value="Ntn_hydrolases_N"/>
</dbReference>
<evidence type="ECO:0000256" key="7">
    <source>
        <dbReference type="ARBA" id="ARBA00023145"/>
    </source>
</evidence>
<feature type="non-terminal residue" evidence="13">
    <location>
        <position position="277"/>
    </location>
</feature>
<dbReference type="InterPro" id="IPR023333">
    <property type="entry name" value="Proteasome_suB-type"/>
</dbReference>
<dbReference type="PRINTS" id="PR00141">
    <property type="entry name" value="PROTEASOME"/>
</dbReference>
<comment type="subcellular location">
    <subcellularLocation>
        <location evidence="12">Cytoplasm</location>
    </subcellularLocation>
    <subcellularLocation>
        <location evidence="12">Nucleus</location>
    </subcellularLocation>
</comment>
<dbReference type="FunFam" id="3.60.20.10:FF:000051">
    <property type="entry name" value="Proteasome subunit beta"/>
    <property type="match status" value="1"/>
</dbReference>
<feature type="active site" description="Nucleophile" evidence="11">
    <location>
        <position position="74"/>
    </location>
</feature>
<dbReference type="PANTHER" id="PTHR32194">
    <property type="entry name" value="METALLOPROTEASE TLDD"/>
    <property type="match status" value="1"/>
</dbReference>
<evidence type="ECO:0000256" key="5">
    <source>
        <dbReference type="ARBA" id="ARBA00022801"/>
    </source>
</evidence>
<dbReference type="GO" id="GO:0005839">
    <property type="term" value="C:proteasome core complex"/>
    <property type="evidence" value="ECO:0007669"/>
    <property type="project" value="InterPro"/>
</dbReference>
<sequence length="277" mass="31020">MALESLCGVPRNFGFGQKSETEDDLLNYVDKSCGNLFRHTELALPPLNDPSTAYAAFNRDKYGNRISIKFNKGTTTLAFQYRGGVVVAVDSRATGGSFIGSNNTKKIIEINDYLLGTMAGGAADCVYWERILAERCRIYELRNRERISVAAASKLLANIMFNYKGMGLSMGVMISGWDKRGPGLYYVDSEGNRFPGQIFAVGSGATYAYGVMDSGYSYDMEDEEAYELGRRSIYHATHRDAYSGGIIRVYHVREVGWKKISEEDCTDLHYKYQDEKM</sequence>
<dbReference type="PANTHER" id="PTHR32194:SF3">
    <property type="entry name" value="PROTEASOME SUBUNIT BETA"/>
    <property type="match status" value="1"/>
</dbReference>
<comment type="catalytic activity">
    <reaction evidence="1">
        <text>Cleavage of peptide bonds with very broad specificity.</text>
        <dbReference type="EC" id="3.4.25.1"/>
    </reaction>
</comment>
<dbReference type="OMA" id="NLGMAMQ"/>
<dbReference type="GO" id="GO:0051603">
    <property type="term" value="P:proteolysis involved in protein catabolic process"/>
    <property type="evidence" value="ECO:0007669"/>
    <property type="project" value="InterPro"/>
</dbReference>
<evidence type="ECO:0000256" key="4">
    <source>
        <dbReference type="ARBA" id="ARBA00022698"/>
    </source>
</evidence>
<keyword evidence="6 12" id="KW-0647">Proteasome</keyword>
<dbReference type="Pfam" id="PF00227">
    <property type="entry name" value="Proteasome"/>
    <property type="match status" value="1"/>
</dbReference>
<evidence type="ECO:0000256" key="2">
    <source>
        <dbReference type="ARBA" id="ARBA00022490"/>
    </source>
</evidence>
<keyword evidence="2 12" id="KW-0963">Cytoplasm</keyword>
<evidence type="ECO:0000256" key="6">
    <source>
        <dbReference type="ARBA" id="ARBA00022942"/>
    </source>
</evidence>
<evidence type="ECO:0000256" key="10">
    <source>
        <dbReference type="ARBA" id="ARBA00026071"/>
    </source>
</evidence>
<reference evidence="13 14" key="1">
    <citation type="submission" date="2013-11" db="EMBL/GenBank/DDBJ databases">
        <title>Genome sequencing of Stegodyphus mimosarum.</title>
        <authorList>
            <person name="Bechsgaard J."/>
        </authorList>
    </citation>
    <scope>NUCLEOTIDE SEQUENCE [LARGE SCALE GENOMIC DNA]</scope>
</reference>
<dbReference type="GO" id="GO:0004298">
    <property type="term" value="F:threonine-type endopeptidase activity"/>
    <property type="evidence" value="ECO:0007669"/>
    <property type="project" value="UniProtKB-KW"/>
</dbReference>
<keyword evidence="5" id="KW-0378">Hydrolase</keyword>
<dbReference type="InterPro" id="IPR000243">
    <property type="entry name" value="Pept_T1A_subB"/>
</dbReference>
<comment type="subunit">
    <text evidence="10">The 26S proteasome consists of a 20S proteasome core and two 19S regulatory subunits. The 20S proteasome core is composed of 28 subunits that are arranged in four stacked rings, resulting in a barrel-shaped structure. The two end rings are each formed by seven alpha subunits, and the two central rings are each formed by seven beta subunits. The catalytic chamber with the active sites is on the inside of the barrel.</text>
</comment>
<dbReference type="InterPro" id="IPR016050">
    <property type="entry name" value="Proteasome_bsu_CS"/>
</dbReference>
<dbReference type="AlphaFoldDB" id="A0A087T2J7"/>
<evidence type="ECO:0000256" key="12">
    <source>
        <dbReference type="RuleBase" id="RU004203"/>
    </source>
</evidence>
<evidence type="ECO:0000256" key="8">
    <source>
        <dbReference type="ARBA" id="ARBA00023242"/>
    </source>
</evidence>
<evidence type="ECO:0000256" key="9">
    <source>
        <dbReference type="ARBA" id="ARBA00024953"/>
    </source>
</evidence>
<name>A0A087T2J7_STEMI</name>
<keyword evidence="14" id="KW-1185">Reference proteome</keyword>
<protein>
    <recommendedName>
        <fullName evidence="12">Proteasome subunit beta</fullName>
    </recommendedName>
</protein>
<dbReference type="GO" id="GO:0005737">
    <property type="term" value="C:cytoplasm"/>
    <property type="evidence" value="ECO:0007669"/>
    <property type="project" value="UniProtKB-SubCell"/>
</dbReference>
<dbReference type="CDD" id="cd03761">
    <property type="entry name" value="proteasome_beta_type_5"/>
    <property type="match status" value="1"/>
</dbReference>
<keyword evidence="4" id="KW-0888">Threonine protease</keyword>
<dbReference type="OrthoDB" id="37597at2759"/>
<keyword evidence="8 12" id="KW-0539">Nucleus</keyword>
<evidence type="ECO:0000256" key="1">
    <source>
        <dbReference type="ARBA" id="ARBA00001198"/>
    </source>
</evidence>
<proteinExistence type="inferred from homology"/>
<keyword evidence="3" id="KW-0645">Protease</keyword>
<evidence type="ECO:0000256" key="11">
    <source>
        <dbReference type="PIRSR" id="PIRSR600243-1"/>
    </source>
</evidence>
<keyword evidence="7" id="KW-0865">Zymogen</keyword>
<evidence type="ECO:0000313" key="14">
    <source>
        <dbReference type="Proteomes" id="UP000054359"/>
    </source>
</evidence>
<dbReference type="InterPro" id="IPR001353">
    <property type="entry name" value="Proteasome_sua/b"/>
</dbReference>
<dbReference type="Gene3D" id="3.60.20.10">
    <property type="entry name" value="Glutamine Phosphoribosylpyrophosphate, subunit 1, domain 1"/>
    <property type="match status" value="1"/>
</dbReference>
<organism evidence="13 14">
    <name type="scientific">Stegodyphus mimosarum</name>
    <name type="common">African social velvet spider</name>
    <dbReference type="NCBI Taxonomy" id="407821"/>
    <lineage>
        <taxon>Eukaryota</taxon>
        <taxon>Metazoa</taxon>
        <taxon>Ecdysozoa</taxon>
        <taxon>Arthropoda</taxon>
        <taxon>Chelicerata</taxon>
        <taxon>Arachnida</taxon>
        <taxon>Araneae</taxon>
        <taxon>Araneomorphae</taxon>
        <taxon>Entelegynae</taxon>
        <taxon>Eresoidea</taxon>
        <taxon>Eresidae</taxon>
        <taxon>Stegodyphus</taxon>
    </lineage>
</organism>
<evidence type="ECO:0000256" key="3">
    <source>
        <dbReference type="ARBA" id="ARBA00022670"/>
    </source>
</evidence>
<dbReference type="PROSITE" id="PS51476">
    <property type="entry name" value="PROTEASOME_BETA_2"/>
    <property type="match status" value="1"/>
</dbReference>
<dbReference type="Proteomes" id="UP000054359">
    <property type="component" value="Unassembled WGS sequence"/>
</dbReference>
<comment type="function">
    <text evidence="12">Component of the proteasome, a multicatalytic proteinase complex which is characterized by its ability to cleave peptides with Arg, Phe, Tyr, Leu, and Glu adjacent to the leaving group at neutral or slightly basic pH. The proteasome has an ATP-dependent proteolytic activity.</text>
</comment>
<comment type="function">
    <text evidence="9">Non-catalytic component of the proteasome, a multicatalytic proteinase complex which is characterized by its ability to cleave peptides with Arg, Phe, Tyr, Leu, and Glu adjacent to the leaving group at neutral or slightly basic pH. The proteasome has an ATP-dependent proteolytic activity.</text>
</comment>
<comment type="similarity">
    <text evidence="12">Belongs to the peptidase T1B family.</text>
</comment>
<dbReference type="STRING" id="407821.A0A087T2J7"/>
<dbReference type="MEROPS" id="T01.A06"/>
<evidence type="ECO:0000313" key="13">
    <source>
        <dbReference type="EMBL" id="KFM59336.1"/>
    </source>
</evidence>
<dbReference type="GO" id="GO:0005634">
    <property type="term" value="C:nucleus"/>
    <property type="evidence" value="ECO:0007669"/>
    <property type="project" value="UniProtKB-SubCell"/>
</dbReference>
<accession>A0A087T2J7</accession>
<dbReference type="EMBL" id="KK113100">
    <property type="protein sequence ID" value="KFM59336.1"/>
    <property type="molecule type" value="Genomic_DNA"/>
</dbReference>
<dbReference type="SUPFAM" id="SSF56235">
    <property type="entry name" value="N-terminal nucleophile aminohydrolases (Ntn hydrolases)"/>
    <property type="match status" value="1"/>
</dbReference>
<comment type="subunit">
    <text evidence="12">Component of the proteasome complex.</text>
</comment>
<gene>
    <name evidence="13" type="ORF">X975_15070</name>
</gene>
<dbReference type="PROSITE" id="PS00854">
    <property type="entry name" value="PROTEASOME_BETA_1"/>
    <property type="match status" value="1"/>
</dbReference>